<dbReference type="AlphaFoldDB" id="A0A8X6LLE4"/>
<dbReference type="Pfam" id="PF00078">
    <property type="entry name" value="RVT_1"/>
    <property type="match status" value="1"/>
</dbReference>
<evidence type="ECO:0000313" key="8">
    <source>
        <dbReference type="EMBL" id="GFR14110.1"/>
    </source>
</evidence>
<keyword evidence="2" id="KW-0808">Transferase</keyword>
<dbReference type="FunFam" id="3.30.70.270:FF:000003">
    <property type="entry name" value="Transposon Ty3-G Gag-Pol polyprotein"/>
    <property type="match status" value="1"/>
</dbReference>
<evidence type="ECO:0000256" key="6">
    <source>
        <dbReference type="ARBA" id="ARBA00023268"/>
    </source>
</evidence>
<keyword evidence="4" id="KW-0255">Endonuclease</keyword>
<evidence type="ECO:0000259" key="7">
    <source>
        <dbReference type="PROSITE" id="PS50878"/>
    </source>
</evidence>
<dbReference type="Gene3D" id="3.30.70.270">
    <property type="match status" value="2"/>
</dbReference>
<keyword evidence="9" id="KW-1185">Reference proteome</keyword>
<dbReference type="EMBL" id="BMAO01007164">
    <property type="protein sequence ID" value="GFR14110.1"/>
    <property type="molecule type" value="Genomic_DNA"/>
</dbReference>
<keyword evidence="2" id="KW-0548">Nucleotidyltransferase</keyword>
<proteinExistence type="predicted"/>
<dbReference type="EC" id="2.7.7.49" evidence="1"/>
<sequence>METVLGGLSYEACLVYLDDIIIVGRSFEEHFNNIRRVLQKLKEANLKLSPSKCHLFRREVTYLGHIISAEGVRTDPDKISAVKNWKSPTDVHQLRSFLGLCTYYRKFVKDFSTIARPLHKLTEAKQKFIWTNECNNAFNKLKDALTSAPILAYPETGKQFILDTDASCESIGAVLSQEIDGQERVIAYFSKCLSRPERNYCVTRKELLAIVKAVEHFHPYLYGRRFLLRTDHASLTWLLNFKNPEGQIARCIQRLQETSPFFAIIMDTTQALSKVDHLSIVGKYAVISRSQKGLQGVGQGYDGASVMSGVYKCTKTDQEYLA</sequence>
<feature type="domain" description="Reverse transcriptase" evidence="7">
    <location>
        <begin position="1"/>
        <end position="67"/>
    </location>
</feature>
<name>A0A8X6LLE4_TRICU</name>
<dbReference type="FunFam" id="3.10.20.370:FF:000001">
    <property type="entry name" value="Retrovirus-related Pol polyprotein from transposon 17.6-like protein"/>
    <property type="match status" value="1"/>
</dbReference>
<evidence type="ECO:0000313" key="9">
    <source>
        <dbReference type="Proteomes" id="UP000887116"/>
    </source>
</evidence>
<accession>A0A8X6LLE4</accession>
<dbReference type="InterPro" id="IPR043128">
    <property type="entry name" value="Rev_trsase/Diguanyl_cyclase"/>
</dbReference>
<dbReference type="Proteomes" id="UP000887116">
    <property type="component" value="Unassembled WGS sequence"/>
</dbReference>
<protein>
    <recommendedName>
        <fullName evidence="1">RNA-directed DNA polymerase</fullName>
        <ecNumber evidence="1">2.7.7.49</ecNumber>
    </recommendedName>
</protein>
<organism evidence="8 9">
    <name type="scientific">Trichonephila clavata</name>
    <name type="common">Joro spider</name>
    <name type="synonym">Nephila clavata</name>
    <dbReference type="NCBI Taxonomy" id="2740835"/>
    <lineage>
        <taxon>Eukaryota</taxon>
        <taxon>Metazoa</taxon>
        <taxon>Ecdysozoa</taxon>
        <taxon>Arthropoda</taxon>
        <taxon>Chelicerata</taxon>
        <taxon>Arachnida</taxon>
        <taxon>Araneae</taxon>
        <taxon>Araneomorphae</taxon>
        <taxon>Entelegynae</taxon>
        <taxon>Araneoidea</taxon>
        <taxon>Nephilidae</taxon>
        <taxon>Trichonephila</taxon>
    </lineage>
</organism>
<dbReference type="CDD" id="cd09274">
    <property type="entry name" value="RNase_HI_RT_Ty3"/>
    <property type="match status" value="1"/>
</dbReference>
<dbReference type="FunFam" id="3.30.70.270:FF:000020">
    <property type="entry name" value="Transposon Tf2-6 polyprotein-like Protein"/>
    <property type="match status" value="1"/>
</dbReference>
<gene>
    <name evidence="8" type="primary">pol</name>
    <name evidence="8" type="ORF">TNCT_516521</name>
</gene>
<dbReference type="InterPro" id="IPR043502">
    <property type="entry name" value="DNA/RNA_pol_sf"/>
</dbReference>
<dbReference type="InterPro" id="IPR050951">
    <property type="entry name" value="Retrovirus_Pol_polyprotein"/>
</dbReference>
<dbReference type="InterPro" id="IPR000477">
    <property type="entry name" value="RT_dom"/>
</dbReference>
<evidence type="ECO:0000256" key="3">
    <source>
        <dbReference type="ARBA" id="ARBA00022722"/>
    </source>
</evidence>
<comment type="caution">
    <text evidence="8">The sequence shown here is derived from an EMBL/GenBank/DDBJ whole genome shotgun (WGS) entry which is preliminary data.</text>
</comment>
<reference evidence="8" key="1">
    <citation type="submission" date="2020-07" db="EMBL/GenBank/DDBJ databases">
        <title>Multicomponent nature underlies the extraordinary mechanical properties of spider dragline silk.</title>
        <authorList>
            <person name="Kono N."/>
            <person name="Nakamura H."/>
            <person name="Mori M."/>
            <person name="Yoshida Y."/>
            <person name="Ohtoshi R."/>
            <person name="Malay A.D."/>
            <person name="Moran D.A.P."/>
            <person name="Tomita M."/>
            <person name="Numata K."/>
            <person name="Arakawa K."/>
        </authorList>
    </citation>
    <scope>NUCLEOTIDE SEQUENCE</scope>
</reference>
<keyword evidence="6" id="KW-0511">Multifunctional enzyme</keyword>
<dbReference type="OrthoDB" id="430238at2759"/>
<dbReference type="GO" id="GO:0004519">
    <property type="term" value="F:endonuclease activity"/>
    <property type="evidence" value="ECO:0007669"/>
    <property type="project" value="UniProtKB-KW"/>
</dbReference>
<dbReference type="InterPro" id="IPR041577">
    <property type="entry name" value="RT_RNaseH_2"/>
</dbReference>
<dbReference type="Pfam" id="PF17919">
    <property type="entry name" value="RT_RNaseH_2"/>
    <property type="match status" value="1"/>
</dbReference>
<dbReference type="SUPFAM" id="SSF56672">
    <property type="entry name" value="DNA/RNA polymerases"/>
    <property type="match status" value="1"/>
</dbReference>
<dbReference type="PANTHER" id="PTHR37984:SF5">
    <property type="entry name" value="PROTEIN NYNRIN-LIKE"/>
    <property type="match status" value="1"/>
</dbReference>
<evidence type="ECO:0000256" key="1">
    <source>
        <dbReference type="ARBA" id="ARBA00012493"/>
    </source>
</evidence>
<dbReference type="PROSITE" id="PS50878">
    <property type="entry name" value="RT_POL"/>
    <property type="match status" value="1"/>
</dbReference>
<evidence type="ECO:0000256" key="2">
    <source>
        <dbReference type="ARBA" id="ARBA00022695"/>
    </source>
</evidence>
<dbReference type="PANTHER" id="PTHR37984">
    <property type="entry name" value="PROTEIN CBG26694"/>
    <property type="match status" value="1"/>
</dbReference>
<dbReference type="Gene3D" id="3.10.20.370">
    <property type="match status" value="1"/>
</dbReference>
<dbReference type="GO" id="GO:0003964">
    <property type="term" value="F:RNA-directed DNA polymerase activity"/>
    <property type="evidence" value="ECO:0007669"/>
    <property type="project" value="UniProtKB-KW"/>
</dbReference>
<keyword evidence="4" id="KW-0378">Hydrolase</keyword>
<keyword evidence="3" id="KW-0540">Nuclease</keyword>
<evidence type="ECO:0000256" key="4">
    <source>
        <dbReference type="ARBA" id="ARBA00022759"/>
    </source>
</evidence>
<dbReference type="CDD" id="cd01647">
    <property type="entry name" value="RT_LTR"/>
    <property type="match status" value="1"/>
</dbReference>
<evidence type="ECO:0000256" key="5">
    <source>
        <dbReference type="ARBA" id="ARBA00022918"/>
    </source>
</evidence>
<keyword evidence="5" id="KW-0695">RNA-directed DNA polymerase</keyword>